<dbReference type="InterPro" id="IPR000504">
    <property type="entry name" value="RRM_dom"/>
</dbReference>
<evidence type="ECO:0000256" key="1">
    <source>
        <dbReference type="ARBA" id="ARBA00022884"/>
    </source>
</evidence>
<feature type="compositionally biased region" description="Basic and acidic residues" evidence="3">
    <location>
        <begin position="56"/>
        <end position="67"/>
    </location>
</feature>
<sequence length="467" mass="50004">MAKKRRLVEANPAAAASGEPAAVQEEPVGEEPVVAFHSEESTVEPSQPVNEQDMEEPLHEGEPKALDLETLDPAPETAGIDEAPVSEIPSGLVDDEDDDNDDEYNPESLRNLVEPFSKDQLVEILCGAVSKYPDLWSSIRQTADLDISHRKIFVHGLGWNTNAEILTNIFRKYGEIEDCNAIVDKVTGRSKGYGFILFKHRSGARRALKEPQKKIGNRMAACQLASAGPPTTPMPPLEYTQRKIYISNVGPELDPQKIRQFFSKYGEIEEGPLGLDKATGKPRGFCLFVYKSVESAKKALEEPYKNFEGHILHCQKAIDGPKLNKPGFHMANNGVVQYTVMQQGQSAVAVQGPQLGRSDGAGSIGRVTSSVGGPGHLIAPPSVGYKHAVQPTITAVAGLNPGIGSVANAGVLGMQAAYRNQVAGGNVIAGVTGTYGASPQMQGSYSNAARNQQGLGRMGGFGTYIGQ</sequence>
<dbReference type="Pfam" id="PF00076">
    <property type="entry name" value="RRM_1"/>
    <property type="match status" value="2"/>
</dbReference>
<name>A0A2I0BCT3_9ASPA</name>
<dbReference type="EMBL" id="KZ451891">
    <property type="protein sequence ID" value="PKA65618.1"/>
    <property type="molecule type" value="Genomic_DNA"/>
</dbReference>
<dbReference type="Gene3D" id="3.30.70.330">
    <property type="match status" value="2"/>
</dbReference>
<evidence type="ECO:0000259" key="4">
    <source>
        <dbReference type="PROSITE" id="PS50102"/>
    </source>
</evidence>
<dbReference type="STRING" id="1088818.A0A2I0BCT3"/>
<dbReference type="InterPro" id="IPR012677">
    <property type="entry name" value="Nucleotide-bd_a/b_plait_sf"/>
</dbReference>
<dbReference type="Proteomes" id="UP000236161">
    <property type="component" value="Unassembled WGS sequence"/>
</dbReference>
<evidence type="ECO:0000256" key="3">
    <source>
        <dbReference type="SAM" id="MobiDB-lite"/>
    </source>
</evidence>
<organism evidence="5 6">
    <name type="scientific">Apostasia shenzhenica</name>
    <dbReference type="NCBI Taxonomy" id="1088818"/>
    <lineage>
        <taxon>Eukaryota</taxon>
        <taxon>Viridiplantae</taxon>
        <taxon>Streptophyta</taxon>
        <taxon>Embryophyta</taxon>
        <taxon>Tracheophyta</taxon>
        <taxon>Spermatophyta</taxon>
        <taxon>Magnoliopsida</taxon>
        <taxon>Liliopsida</taxon>
        <taxon>Asparagales</taxon>
        <taxon>Orchidaceae</taxon>
        <taxon>Apostasioideae</taxon>
        <taxon>Apostasia</taxon>
    </lineage>
</organism>
<reference evidence="5 6" key="1">
    <citation type="journal article" date="2017" name="Nature">
        <title>The Apostasia genome and the evolution of orchids.</title>
        <authorList>
            <person name="Zhang G.Q."/>
            <person name="Liu K.W."/>
            <person name="Li Z."/>
            <person name="Lohaus R."/>
            <person name="Hsiao Y.Y."/>
            <person name="Niu S.C."/>
            <person name="Wang J.Y."/>
            <person name="Lin Y.C."/>
            <person name="Xu Q."/>
            <person name="Chen L.J."/>
            <person name="Yoshida K."/>
            <person name="Fujiwara S."/>
            <person name="Wang Z.W."/>
            <person name="Zhang Y.Q."/>
            <person name="Mitsuda N."/>
            <person name="Wang M."/>
            <person name="Liu G.H."/>
            <person name="Pecoraro L."/>
            <person name="Huang H.X."/>
            <person name="Xiao X.J."/>
            <person name="Lin M."/>
            <person name="Wu X.Y."/>
            <person name="Wu W.L."/>
            <person name="Chen Y.Y."/>
            <person name="Chang S.B."/>
            <person name="Sakamoto S."/>
            <person name="Ohme-Takagi M."/>
            <person name="Yagi M."/>
            <person name="Zeng S.J."/>
            <person name="Shen C.Y."/>
            <person name="Yeh C.M."/>
            <person name="Luo Y.B."/>
            <person name="Tsai W.C."/>
            <person name="Van de Peer Y."/>
            <person name="Liu Z.J."/>
        </authorList>
    </citation>
    <scope>NUCLEOTIDE SEQUENCE [LARGE SCALE GENOMIC DNA]</scope>
    <source>
        <strain evidence="6">cv. Shenzhen</strain>
        <tissue evidence="5">Stem</tissue>
    </source>
</reference>
<evidence type="ECO:0000313" key="5">
    <source>
        <dbReference type="EMBL" id="PKA65618.1"/>
    </source>
</evidence>
<feature type="domain" description="RRM" evidence="4">
    <location>
        <begin position="242"/>
        <end position="323"/>
    </location>
</feature>
<evidence type="ECO:0000256" key="2">
    <source>
        <dbReference type="PROSITE-ProRule" id="PRU00176"/>
    </source>
</evidence>
<dbReference type="OrthoDB" id="1875751at2759"/>
<dbReference type="AlphaFoldDB" id="A0A2I0BCT3"/>
<protein>
    <submittedName>
        <fullName evidence="5">Heterogeneous nuclear ribonucleoprotein 1</fullName>
    </submittedName>
</protein>
<dbReference type="PROSITE" id="PS50102">
    <property type="entry name" value="RRM"/>
    <property type="match status" value="2"/>
</dbReference>
<dbReference type="InterPro" id="IPR035979">
    <property type="entry name" value="RBD_domain_sf"/>
</dbReference>
<dbReference type="InterPro" id="IPR050886">
    <property type="entry name" value="RNA-binding_reg"/>
</dbReference>
<feature type="region of interest" description="Disordered" evidence="3">
    <location>
        <begin position="1"/>
        <end position="107"/>
    </location>
</feature>
<gene>
    <name evidence="5" type="primary">RNP1</name>
    <name evidence="5" type="ORF">AXF42_Ash020548</name>
</gene>
<dbReference type="SUPFAM" id="SSF54928">
    <property type="entry name" value="RNA-binding domain, RBD"/>
    <property type="match status" value="2"/>
</dbReference>
<evidence type="ECO:0000313" key="6">
    <source>
        <dbReference type="Proteomes" id="UP000236161"/>
    </source>
</evidence>
<dbReference type="SMART" id="SM00360">
    <property type="entry name" value="RRM"/>
    <property type="match status" value="2"/>
</dbReference>
<accession>A0A2I0BCT3</accession>
<feature type="domain" description="RRM" evidence="4">
    <location>
        <begin position="150"/>
        <end position="227"/>
    </location>
</feature>
<dbReference type="PANTHER" id="PTHR48024">
    <property type="entry name" value="GEO13361P1-RELATED"/>
    <property type="match status" value="1"/>
</dbReference>
<dbReference type="PANTHER" id="PTHR48024:SF9">
    <property type="entry name" value="UBP1-ASSOCIATED PROTEINS 1A-RELATED"/>
    <property type="match status" value="1"/>
</dbReference>
<keyword evidence="6" id="KW-1185">Reference proteome</keyword>
<dbReference type="GO" id="GO:1990904">
    <property type="term" value="C:ribonucleoprotein complex"/>
    <property type="evidence" value="ECO:0007669"/>
    <property type="project" value="UniProtKB-KW"/>
</dbReference>
<keyword evidence="5" id="KW-0687">Ribonucleoprotein</keyword>
<proteinExistence type="predicted"/>
<feature type="compositionally biased region" description="Acidic residues" evidence="3">
    <location>
        <begin position="93"/>
        <end position="105"/>
    </location>
</feature>
<keyword evidence="1 2" id="KW-0694">RNA-binding</keyword>
<dbReference type="GO" id="GO:0003723">
    <property type="term" value="F:RNA binding"/>
    <property type="evidence" value="ECO:0007669"/>
    <property type="project" value="UniProtKB-UniRule"/>
</dbReference>
<feature type="compositionally biased region" description="Low complexity" evidence="3">
    <location>
        <begin position="9"/>
        <end position="35"/>
    </location>
</feature>